<dbReference type="EMBL" id="FNGP01000003">
    <property type="protein sequence ID" value="SDL54566.1"/>
    <property type="molecule type" value="Genomic_DNA"/>
</dbReference>
<proteinExistence type="predicted"/>
<feature type="compositionally biased region" description="Basic and acidic residues" evidence="1">
    <location>
        <begin position="1"/>
        <end position="21"/>
    </location>
</feature>
<accession>A0A1G9KY92</accession>
<dbReference type="STRING" id="686624.SAMN04488242_1886"/>
<dbReference type="InterPro" id="IPR025445">
    <property type="entry name" value="DUF4191"/>
</dbReference>
<evidence type="ECO:0000256" key="2">
    <source>
        <dbReference type="SAM" id="Phobius"/>
    </source>
</evidence>
<feature type="region of interest" description="Disordered" evidence="1">
    <location>
        <begin position="234"/>
        <end position="256"/>
    </location>
</feature>
<feature type="transmembrane region" description="Helical" evidence="2">
    <location>
        <begin position="54"/>
        <end position="77"/>
    </location>
</feature>
<gene>
    <name evidence="3" type="ORF">SAMN04488242_1886</name>
</gene>
<dbReference type="OrthoDB" id="8479889at2"/>
<keyword evidence="2" id="KW-1133">Transmembrane helix</keyword>
<dbReference type="Pfam" id="PF13829">
    <property type="entry name" value="DUF4191"/>
    <property type="match status" value="1"/>
</dbReference>
<evidence type="ECO:0000256" key="1">
    <source>
        <dbReference type="SAM" id="MobiDB-lite"/>
    </source>
</evidence>
<feature type="transmembrane region" description="Helical" evidence="2">
    <location>
        <begin position="83"/>
        <end position="103"/>
    </location>
</feature>
<evidence type="ECO:0000313" key="3">
    <source>
        <dbReference type="EMBL" id="SDL54566.1"/>
    </source>
</evidence>
<protein>
    <recommendedName>
        <fullName evidence="5">DUF4191 domain-containing protein</fullName>
    </recommendedName>
</protein>
<sequence>MAKSEKAKALEAKQKAEARAEKLRRKNSTNPADWGRWRQLVEVYKATKEHDPKLGLILVASFLVPFLVILALTLWLANGWLGILLWTILAITTGIMAVLLMLTRRARRGAYKRYEGQPGSAEVALNMLSKKWHSTPGIAVTKSYDAVHRTLGPGGLVLIGEGEPGRLKALLASEKKKHDQVLYGVQAQVVQMGTGPGQVPLDKLADHIKKLPKQLTDAQINETRNRLRSLDAMRPKAPIPKGPINMKGAHRAMRGR</sequence>
<dbReference type="Proteomes" id="UP000199475">
    <property type="component" value="Unassembled WGS sequence"/>
</dbReference>
<evidence type="ECO:0008006" key="5">
    <source>
        <dbReference type="Google" id="ProtNLM"/>
    </source>
</evidence>
<dbReference type="AlphaFoldDB" id="A0A1G9KY92"/>
<dbReference type="RefSeq" id="WP_093251362.1">
    <property type="nucleotide sequence ID" value="NZ_FNGP01000003.1"/>
</dbReference>
<keyword evidence="4" id="KW-1185">Reference proteome</keyword>
<organism evidence="3 4">
    <name type="scientific">Tessaracoccus oleiagri</name>
    <dbReference type="NCBI Taxonomy" id="686624"/>
    <lineage>
        <taxon>Bacteria</taxon>
        <taxon>Bacillati</taxon>
        <taxon>Actinomycetota</taxon>
        <taxon>Actinomycetes</taxon>
        <taxon>Propionibacteriales</taxon>
        <taxon>Propionibacteriaceae</taxon>
        <taxon>Tessaracoccus</taxon>
    </lineage>
</organism>
<keyword evidence="2" id="KW-0812">Transmembrane</keyword>
<reference evidence="3 4" key="1">
    <citation type="submission" date="2016-10" db="EMBL/GenBank/DDBJ databases">
        <authorList>
            <person name="de Groot N.N."/>
        </authorList>
    </citation>
    <scope>NUCLEOTIDE SEQUENCE [LARGE SCALE GENOMIC DNA]</scope>
    <source>
        <strain evidence="3 4">CGMCC 1.9159</strain>
    </source>
</reference>
<evidence type="ECO:0000313" key="4">
    <source>
        <dbReference type="Proteomes" id="UP000199475"/>
    </source>
</evidence>
<feature type="region of interest" description="Disordered" evidence="1">
    <location>
        <begin position="1"/>
        <end position="30"/>
    </location>
</feature>
<name>A0A1G9KY92_9ACTN</name>
<keyword evidence="2" id="KW-0472">Membrane</keyword>